<feature type="region of interest" description="Disordered" evidence="1">
    <location>
        <begin position="330"/>
        <end position="353"/>
    </location>
</feature>
<evidence type="ECO:0000256" key="2">
    <source>
        <dbReference type="SAM" id="SignalP"/>
    </source>
</evidence>
<feature type="region of interest" description="Disordered" evidence="1">
    <location>
        <begin position="386"/>
        <end position="443"/>
    </location>
</feature>
<sequence>MFAKICFCLVNLWLWSSTAEGLPVNHALADYLHTSDTNSLIHQNSNSNVRFESKRYIPRYKTFASYPVFDVRTRSTSRISRGRPSTTPISLISYDSPDNTHPANVLPQNTHSVELLPQHVGDNTHPFSVLPRGESPHRVAPTVTTPIHNNHDFHSNTPLPTPTIAQIGEILSMRVSTSVTNSHSSGEDAALHTKYTNEKPLVRESTTELYHQATVTNSLKPDGDLNNPVLDSQTSRTPLAESSSVSSGPLGIIAYYNLDSNSGAVSTTSATLVNPDDLTKSRTMDYYAYNQQVDHQVQTDKPSSTVQIKPDEQPEESKAVTTRILPEYLPTPEASYGKPEENYEVSEEDSVRSNGRIHGVQTTSITRSSTEGNWETTRIRAEYLPTPEENYEVSEEDSVRSNGRIHGIQTTSTTTTTQRNLDSSSDRTRETPDEAKAEADRRKSNYVVEGRNYKKYRVEEETSDGFIVGEYGVFSHDDGSMRGVRYTAESNINPRLIYHALLKFLSLQ</sequence>
<evidence type="ECO:0000313" key="3">
    <source>
        <dbReference type="EMBL" id="CAG6680090.1"/>
    </source>
</evidence>
<keyword evidence="2" id="KW-0732">Signal</keyword>
<dbReference type="AlphaFoldDB" id="A0A8D8X3B8"/>
<proteinExistence type="predicted"/>
<feature type="compositionally biased region" description="Polar residues" evidence="1">
    <location>
        <begin position="229"/>
        <end position="246"/>
    </location>
</feature>
<feature type="region of interest" description="Disordered" evidence="1">
    <location>
        <begin position="215"/>
        <end position="246"/>
    </location>
</feature>
<accession>A0A8D8X3B8</accession>
<organism evidence="3">
    <name type="scientific">Cacopsylla melanoneura</name>
    <dbReference type="NCBI Taxonomy" id="428564"/>
    <lineage>
        <taxon>Eukaryota</taxon>
        <taxon>Metazoa</taxon>
        <taxon>Ecdysozoa</taxon>
        <taxon>Arthropoda</taxon>
        <taxon>Hexapoda</taxon>
        <taxon>Insecta</taxon>
        <taxon>Pterygota</taxon>
        <taxon>Neoptera</taxon>
        <taxon>Paraneoptera</taxon>
        <taxon>Hemiptera</taxon>
        <taxon>Sternorrhyncha</taxon>
        <taxon>Psylloidea</taxon>
        <taxon>Psyllidae</taxon>
        <taxon>Psyllinae</taxon>
        <taxon>Cacopsylla</taxon>
    </lineage>
</organism>
<feature type="compositionally biased region" description="Basic and acidic residues" evidence="1">
    <location>
        <begin position="424"/>
        <end position="443"/>
    </location>
</feature>
<feature type="signal peptide" evidence="2">
    <location>
        <begin position="1"/>
        <end position="21"/>
    </location>
</feature>
<feature type="compositionally biased region" description="Basic and acidic residues" evidence="1">
    <location>
        <begin position="309"/>
        <end position="318"/>
    </location>
</feature>
<dbReference type="EMBL" id="HBUF01251106">
    <property type="protein sequence ID" value="CAG6680090.1"/>
    <property type="molecule type" value="Transcribed_RNA"/>
</dbReference>
<feature type="region of interest" description="Disordered" evidence="1">
    <location>
        <begin position="300"/>
        <end position="319"/>
    </location>
</feature>
<name>A0A8D8X3B8_9HEMI</name>
<evidence type="ECO:0000256" key="1">
    <source>
        <dbReference type="SAM" id="MobiDB-lite"/>
    </source>
</evidence>
<reference evidence="3" key="1">
    <citation type="submission" date="2021-05" db="EMBL/GenBank/DDBJ databases">
        <authorList>
            <person name="Alioto T."/>
            <person name="Alioto T."/>
            <person name="Gomez Garrido J."/>
        </authorList>
    </citation>
    <scope>NUCLEOTIDE SEQUENCE</scope>
</reference>
<feature type="chain" id="PRO_5034058240" evidence="2">
    <location>
        <begin position="22"/>
        <end position="508"/>
    </location>
</feature>
<protein>
    <submittedName>
        <fullName evidence="3">Uncharacterized protein</fullName>
    </submittedName>
</protein>